<gene>
    <name evidence="2" type="ORF">SAMN05660337_2880</name>
</gene>
<dbReference type="Proteomes" id="UP000199053">
    <property type="component" value="Unassembled WGS sequence"/>
</dbReference>
<dbReference type="EMBL" id="FNGA01000004">
    <property type="protein sequence ID" value="SDL39084.1"/>
    <property type="molecule type" value="Genomic_DNA"/>
</dbReference>
<evidence type="ECO:0000259" key="1">
    <source>
        <dbReference type="Pfam" id="PF01973"/>
    </source>
</evidence>
<keyword evidence="3" id="KW-1185">Reference proteome</keyword>
<reference evidence="3" key="1">
    <citation type="submission" date="2016-10" db="EMBL/GenBank/DDBJ databases">
        <authorList>
            <person name="Varghese N."/>
            <person name="Submissions S."/>
        </authorList>
    </citation>
    <scope>NUCLEOTIDE SEQUENCE [LARGE SCALE GENOMIC DNA]</scope>
    <source>
        <strain evidence="3">DSM 16995</strain>
    </source>
</reference>
<dbReference type="Pfam" id="PF01973">
    <property type="entry name" value="MptE-like"/>
    <property type="match status" value="1"/>
</dbReference>
<accession>A0A1G9JPM2</accession>
<evidence type="ECO:0000313" key="2">
    <source>
        <dbReference type="EMBL" id="SDL39084.1"/>
    </source>
</evidence>
<dbReference type="InterPro" id="IPR002826">
    <property type="entry name" value="MptE-like"/>
</dbReference>
<dbReference type="STRING" id="246191.SAMN05660337_2880"/>
<dbReference type="OrthoDB" id="5440657at2"/>
<dbReference type="RefSeq" id="WP_092162319.1">
    <property type="nucleotide sequence ID" value="NZ_FNGA01000004.1"/>
</dbReference>
<dbReference type="AlphaFoldDB" id="A0A1G9JPM2"/>
<organism evidence="2 3">
    <name type="scientific">Maridesulfovibrio ferrireducens</name>
    <dbReference type="NCBI Taxonomy" id="246191"/>
    <lineage>
        <taxon>Bacteria</taxon>
        <taxon>Pseudomonadati</taxon>
        <taxon>Thermodesulfobacteriota</taxon>
        <taxon>Desulfovibrionia</taxon>
        <taxon>Desulfovibrionales</taxon>
        <taxon>Desulfovibrionaceae</taxon>
        <taxon>Maridesulfovibrio</taxon>
    </lineage>
</organism>
<name>A0A1G9JPM2_9BACT</name>
<proteinExistence type="predicted"/>
<protein>
    <submittedName>
        <fullName evidence="2">Uncharacterized conserved protein</fullName>
    </submittedName>
</protein>
<feature type="domain" description="6-hydroxymethylpterin diphosphokinase MptE-like" evidence="1">
    <location>
        <begin position="205"/>
        <end position="373"/>
    </location>
</feature>
<dbReference type="PANTHER" id="PTHR41786:SF1">
    <property type="entry name" value="6-HYDROXYMETHYLPTERIN DIPHOSPHOKINASE MPTE-LIKE DOMAIN-CONTAINING PROTEIN"/>
    <property type="match status" value="1"/>
</dbReference>
<dbReference type="PANTHER" id="PTHR41786">
    <property type="entry name" value="MOTILITY ACCESSORY FACTOR MAF"/>
    <property type="match status" value="1"/>
</dbReference>
<sequence length="587" mass="66657">MSAYPFLKENIEALETYNPPLYAWLSSQDFDEEKLTQCLFKNRWDILDWKMENGNGMFESFLPNLIYKDWIVPEKAETSATFIIGCNLGYGLNHVLMTTPDTHKVIVSEPNAEMLLACLGQTDYRPFMENGKLHFCPVDENRLMSIIKDLDLQFVYGKIYLRLDMPSQQIGPEYARWTATIRDKMESFSVEMTTLRLKQDVMVGNELENFSRTVQDGTISTLKNAGRGLGAVILGAGPSLAEFGPELAKNPGNAVYVTALQTLPAVQKTGLKPHFCMGLDYNESMLRVYEQLDREWAKDIPLIYSTKLDHKVLEAYPGPTIPMWTLGGLGTFAFNQHEEIFDAGSNVSITLNRFLDWCGFNQILLVGQDFAWKGQVSHAAGHQNAGATFPASALVRLKNADGENLTSSIQYMTSKREMEDDITKLKTPVFNLYGGCALINGTKNVDMQKVNMNGLLASAPGSMEYFLTAMNLARTPRPAPRFESRSQKWNVSIRNATKKLEKLFRKLNKNQLEINKTFHDMYFFLRQDPLYLPYLYNEILDMAGLAKAKTSYAPKDLPHFKKIAKKTIKKVRYMDRCLNLEERKEAA</sequence>
<evidence type="ECO:0000313" key="3">
    <source>
        <dbReference type="Proteomes" id="UP000199053"/>
    </source>
</evidence>